<feature type="binding site" evidence="3">
    <location>
        <position position="79"/>
    </location>
    <ligand>
        <name>5-phospho-alpha-D-ribose 1-diphosphate</name>
        <dbReference type="ChEBI" id="CHEBI:58017"/>
    </ligand>
</feature>
<feature type="binding site" evidence="3">
    <location>
        <position position="165"/>
    </location>
    <ligand>
        <name>anthranilate</name>
        <dbReference type="ChEBI" id="CHEBI:16567"/>
        <label>2</label>
    </ligand>
</feature>
<evidence type="ECO:0000313" key="6">
    <source>
        <dbReference type="EMBL" id="HJF08625.1"/>
    </source>
</evidence>
<feature type="binding site" evidence="3">
    <location>
        <position position="119"/>
    </location>
    <ligand>
        <name>5-phospho-alpha-D-ribose 1-diphosphate</name>
        <dbReference type="ChEBI" id="CHEBI:58017"/>
    </ligand>
</feature>
<dbReference type="SUPFAM" id="SSF47648">
    <property type="entry name" value="Nucleoside phosphorylase/phosphoribosyltransferase N-terminal domain"/>
    <property type="match status" value="1"/>
</dbReference>
<comment type="pathway">
    <text evidence="3">Amino-acid biosynthesis; L-tryptophan biosynthesis; L-tryptophan from chorismate: step 2/5.</text>
</comment>
<feature type="binding site" evidence="3">
    <location>
        <position position="87"/>
    </location>
    <ligand>
        <name>5-phospho-alpha-D-ribose 1-diphosphate</name>
        <dbReference type="ChEBI" id="CHEBI:58017"/>
    </ligand>
</feature>
<proteinExistence type="inferred from homology"/>
<keyword evidence="8" id="KW-1185">Reference proteome</keyword>
<evidence type="ECO:0000256" key="2">
    <source>
        <dbReference type="ARBA" id="ARBA00022679"/>
    </source>
</evidence>
<comment type="subunit">
    <text evidence="3">Homodimer.</text>
</comment>
<name>A0A412GHE2_9BACT</name>
<dbReference type="NCBIfam" id="TIGR01245">
    <property type="entry name" value="trpD"/>
    <property type="match status" value="1"/>
</dbReference>
<comment type="catalytic activity">
    <reaction evidence="3">
        <text>N-(5-phospho-beta-D-ribosyl)anthranilate + diphosphate = 5-phospho-alpha-D-ribose 1-diphosphate + anthranilate</text>
        <dbReference type="Rhea" id="RHEA:11768"/>
        <dbReference type="ChEBI" id="CHEBI:16567"/>
        <dbReference type="ChEBI" id="CHEBI:18277"/>
        <dbReference type="ChEBI" id="CHEBI:33019"/>
        <dbReference type="ChEBI" id="CHEBI:58017"/>
        <dbReference type="EC" id="2.4.2.18"/>
    </reaction>
</comment>
<dbReference type="SUPFAM" id="SSF52418">
    <property type="entry name" value="Nucleoside phosphorylase/phosphoribosyltransferase catalytic domain"/>
    <property type="match status" value="1"/>
</dbReference>
<feature type="binding site" evidence="3">
    <location>
        <begin position="82"/>
        <end position="83"/>
    </location>
    <ligand>
        <name>5-phospho-alpha-D-ribose 1-diphosphate</name>
        <dbReference type="ChEBI" id="CHEBI:58017"/>
    </ligand>
</feature>
<feature type="domain" description="Glycosyl transferase family 3" evidence="4">
    <location>
        <begin position="75"/>
        <end position="319"/>
    </location>
</feature>
<dbReference type="InterPro" id="IPR017459">
    <property type="entry name" value="Glycosyl_Trfase_fam3_N_dom"/>
</dbReference>
<evidence type="ECO:0000259" key="4">
    <source>
        <dbReference type="Pfam" id="PF00591"/>
    </source>
</evidence>
<dbReference type="GO" id="GO:0000287">
    <property type="term" value="F:magnesium ion binding"/>
    <property type="evidence" value="ECO:0007669"/>
    <property type="project" value="UniProtKB-UniRule"/>
</dbReference>
<dbReference type="PANTHER" id="PTHR43285">
    <property type="entry name" value="ANTHRANILATE PHOSPHORIBOSYLTRANSFERASE"/>
    <property type="match status" value="1"/>
</dbReference>
<keyword evidence="3" id="KW-0460">Magnesium</keyword>
<dbReference type="GO" id="GO:0000162">
    <property type="term" value="P:L-tryptophan biosynthetic process"/>
    <property type="evidence" value="ECO:0007669"/>
    <property type="project" value="UniProtKB-UniRule"/>
</dbReference>
<sequence length="331" mass="36665">MKEILIRLFAHEELSHEEACNLMKGITRGDYNEAQIASLLTVFQMRGVKVNELTGFREALLTTRVPVDFSDFQPIDIVGTGGDGKNTFNISTCACFIVAGAGYAVAKHGNYGATSVSGASNVMEQHGVKFTNDESKLRRSIETCGMAYLHAPLFNPAMKTVAPVRKALQVRTLFNLLGPLVNPCLPAFQLLGVADLPQMRLYTNTLQRLNIGFAVVNNLDGYDEISLTDEFKVMTNRYETIYRPSDLGFTISRKEELYGGRTPEEAASIFDNVLQNRATKAQTDCVLINASFAIQAREPQKQIEECVSMARESLESGRAWNTFCKFVSMNS</sequence>
<reference evidence="6" key="3">
    <citation type="submission" date="2021-09" db="EMBL/GenBank/DDBJ databases">
        <authorList>
            <person name="Gilroy R."/>
        </authorList>
    </citation>
    <scope>NUCLEOTIDE SEQUENCE</scope>
    <source>
        <strain evidence="6">CHK165-8395</strain>
    </source>
</reference>
<dbReference type="HAMAP" id="MF_00211">
    <property type="entry name" value="TrpD"/>
    <property type="match status" value="1"/>
</dbReference>
<feature type="binding site" evidence="3">
    <location>
        <position position="110"/>
    </location>
    <ligand>
        <name>anthranilate</name>
        <dbReference type="ChEBI" id="CHEBI:16567"/>
        <label>1</label>
    </ligand>
</feature>
<dbReference type="GO" id="GO:0004048">
    <property type="term" value="F:anthranilate phosphoribosyltransferase activity"/>
    <property type="evidence" value="ECO:0007669"/>
    <property type="project" value="UniProtKB-UniRule"/>
</dbReference>
<feature type="binding site" evidence="3">
    <location>
        <position position="224"/>
    </location>
    <ligand>
        <name>Mg(2+)</name>
        <dbReference type="ChEBI" id="CHEBI:18420"/>
        <label>1</label>
    </ligand>
</feature>
<dbReference type="EMBL" id="QRUU01000047">
    <property type="protein sequence ID" value="RGR94190.1"/>
    <property type="molecule type" value="Genomic_DNA"/>
</dbReference>
<dbReference type="InterPro" id="IPR000312">
    <property type="entry name" value="Glycosyl_Trfase_fam3"/>
</dbReference>
<dbReference type="EC" id="2.4.2.18" evidence="3"/>
<evidence type="ECO:0000313" key="7">
    <source>
        <dbReference type="EMBL" id="RGR94190.1"/>
    </source>
</evidence>
<evidence type="ECO:0000256" key="3">
    <source>
        <dbReference type="HAMAP-Rule" id="MF_00211"/>
    </source>
</evidence>
<feature type="binding site" evidence="3">
    <location>
        <position position="224"/>
    </location>
    <ligand>
        <name>Mg(2+)</name>
        <dbReference type="ChEBI" id="CHEBI:18420"/>
        <label>2</label>
    </ligand>
</feature>
<dbReference type="AlphaFoldDB" id="A0A412GHE2"/>
<comment type="caution">
    <text evidence="7">The sequence shown here is derived from an EMBL/GenBank/DDBJ whole genome shotgun (WGS) entry which is preliminary data.</text>
</comment>
<dbReference type="PANTHER" id="PTHR43285:SF2">
    <property type="entry name" value="ANTHRANILATE PHOSPHORIBOSYLTRANSFERASE"/>
    <property type="match status" value="1"/>
</dbReference>
<reference evidence="6" key="2">
    <citation type="journal article" date="2021" name="PeerJ">
        <title>Extensive microbial diversity within the chicken gut microbiome revealed by metagenomics and culture.</title>
        <authorList>
            <person name="Gilroy R."/>
            <person name="Ravi A."/>
            <person name="Getino M."/>
            <person name="Pursley I."/>
            <person name="Horton D.L."/>
            <person name="Alikhan N.F."/>
            <person name="Baker D."/>
            <person name="Gharbi K."/>
            <person name="Hall N."/>
            <person name="Watson M."/>
            <person name="Adriaenssens E.M."/>
            <person name="Foster-Nyarko E."/>
            <person name="Jarju S."/>
            <person name="Secka A."/>
            <person name="Antonio M."/>
            <person name="Oren A."/>
            <person name="Chaudhuri R.R."/>
            <person name="La Ragione R."/>
            <person name="Hildebrand F."/>
            <person name="Pallen M.J."/>
        </authorList>
    </citation>
    <scope>NUCLEOTIDE SEQUENCE</scope>
    <source>
        <strain evidence="6">CHK165-8395</strain>
    </source>
</reference>
<dbReference type="Pfam" id="PF00591">
    <property type="entry name" value="Glycos_transf_3"/>
    <property type="match status" value="1"/>
</dbReference>
<comment type="cofactor">
    <cofactor evidence="3">
        <name>Mg(2+)</name>
        <dbReference type="ChEBI" id="CHEBI:18420"/>
    </cofactor>
    <text evidence="3">Binds 2 magnesium ions per monomer.</text>
</comment>
<evidence type="ECO:0000259" key="5">
    <source>
        <dbReference type="Pfam" id="PF02885"/>
    </source>
</evidence>
<protein>
    <recommendedName>
        <fullName evidence="3">Anthranilate phosphoribosyltransferase</fullName>
        <ecNumber evidence="3">2.4.2.18</ecNumber>
    </recommendedName>
</protein>
<dbReference type="Pfam" id="PF02885">
    <property type="entry name" value="Glycos_trans_3N"/>
    <property type="match status" value="1"/>
</dbReference>
<reference evidence="7 8" key="1">
    <citation type="submission" date="2018-08" db="EMBL/GenBank/DDBJ databases">
        <title>A genome reference for cultivated species of the human gut microbiota.</title>
        <authorList>
            <person name="Zou Y."/>
            <person name="Xue W."/>
            <person name="Luo G."/>
        </authorList>
    </citation>
    <scope>NUCLEOTIDE SEQUENCE [LARGE SCALE GENOMIC DNA]</scope>
    <source>
        <strain evidence="7 8">AF24-2</strain>
    </source>
</reference>
<dbReference type="InterPro" id="IPR035902">
    <property type="entry name" value="Nuc_phospho_transferase"/>
</dbReference>
<dbReference type="EMBL" id="DYXD01000238">
    <property type="protein sequence ID" value="HJF08625.1"/>
    <property type="molecule type" value="Genomic_DNA"/>
</dbReference>
<feature type="binding site" evidence="3">
    <location>
        <position position="91"/>
    </location>
    <ligand>
        <name>Mg(2+)</name>
        <dbReference type="ChEBI" id="CHEBI:18420"/>
        <label>1</label>
    </ligand>
</feature>
<feature type="binding site" evidence="3">
    <location>
        <begin position="89"/>
        <end position="92"/>
    </location>
    <ligand>
        <name>5-phospho-alpha-D-ribose 1-diphosphate</name>
        <dbReference type="ChEBI" id="CHEBI:58017"/>
    </ligand>
</feature>
<dbReference type="InterPro" id="IPR005940">
    <property type="entry name" value="Anthranilate_Pribosyl_Tfrase"/>
</dbReference>
<comment type="caution">
    <text evidence="3">Lacks conserved residue(s) required for the propagation of feature annotation.</text>
</comment>
<keyword evidence="3" id="KW-0822">Tryptophan biosynthesis</keyword>
<evidence type="ECO:0000313" key="8">
    <source>
        <dbReference type="Proteomes" id="UP000285864"/>
    </source>
</evidence>
<keyword evidence="1 3" id="KW-0328">Glycosyltransferase</keyword>
<dbReference type="Gene3D" id="1.20.970.10">
    <property type="entry name" value="Transferase, Pyrimidine Nucleoside Phosphorylase, Chain C"/>
    <property type="match status" value="1"/>
</dbReference>
<feature type="binding site" evidence="3">
    <location>
        <position position="79"/>
    </location>
    <ligand>
        <name>anthranilate</name>
        <dbReference type="ChEBI" id="CHEBI:16567"/>
        <label>1</label>
    </ligand>
</feature>
<gene>
    <name evidence="3 7" type="primary">trpD</name>
    <name evidence="7" type="ORF">DWY20_10530</name>
    <name evidence="6" type="ORF">K8U81_10660</name>
</gene>
<evidence type="ECO:0000256" key="1">
    <source>
        <dbReference type="ARBA" id="ARBA00022676"/>
    </source>
</evidence>
<dbReference type="InterPro" id="IPR036320">
    <property type="entry name" value="Glycosyl_Trfase_fam3_N_dom_sf"/>
</dbReference>
<comment type="similarity">
    <text evidence="3">Belongs to the anthranilate phosphoribosyltransferase family.</text>
</comment>
<keyword evidence="3" id="KW-0028">Amino-acid biosynthesis</keyword>
<dbReference type="Gene3D" id="3.40.1030.10">
    <property type="entry name" value="Nucleoside phosphorylase/phosphoribosyltransferase catalytic domain"/>
    <property type="match status" value="1"/>
</dbReference>
<feature type="binding site" evidence="3">
    <location>
        <position position="223"/>
    </location>
    <ligand>
        <name>Mg(2+)</name>
        <dbReference type="ChEBI" id="CHEBI:18420"/>
        <label>2</label>
    </ligand>
</feature>
<feature type="binding site" evidence="3">
    <location>
        <begin position="107"/>
        <end position="115"/>
    </location>
    <ligand>
        <name>5-phospho-alpha-D-ribose 1-diphosphate</name>
        <dbReference type="ChEBI" id="CHEBI:58017"/>
    </ligand>
</feature>
<dbReference type="GeneID" id="79859697"/>
<organism evidence="7 8">
    <name type="scientific">Phocaeicola coprocola</name>
    <dbReference type="NCBI Taxonomy" id="310298"/>
    <lineage>
        <taxon>Bacteria</taxon>
        <taxon>Pseudomonadati</taxon>
        <taxon>Bacteroidota</taxon>
        <taxon>Bacteroidia</taxon>
        <taxon>Bacteroidales</taxon>
        <taxon>Bacteroidaceae</taxon>
        <taxon>Phocaeicola</taxon>
    </lineage>
</organism>
<dbReference type="Proteomes" id="UP000285864">
    <property type="component" value="Unassembled WGS sequence"/>
</dbReference>
<dbReference type="UniPathway" id="UPA00035">
    <property type="reaction ID" value="UER00041"/>
</dbReference>
<accession>A0A412GHE2</accession>
<feature type="domain" description="Glycosyl transferase family 3 N-terminal" evidence="5">
    <location>
        <begin position="2"/>
        <end position="61"/>
    </location>
</feature>
<keyword evidence="2 3" id="KW-0808">Transferase</keyword>
<dbReference type="RefSeq" id="WP_022126379.1">
    <property type="nucleotide sequence ID" value="NZ_CALUHW010000017.1"/>
</dbReference>
<dbReference type="GO" id="GO:0005829">
    <property type="term" value="C:cytosol"/>
    <property type="evidence" value="ECO:0007669"/>
    <property type="project" value="TreeGrafter"/>
</dbReference>
<keyword evidence="3" id="KW-0479">Metal-binding</keyword>
<comment type="function">
    <text evidence="3">Catalyzes the transfer of the phosphoribosyl group of 5-phosphorylribose-1-pyrophosphate (PRPP) to anthranilate to yield N-(5'-phosphoribosyl)-anthranilate (PRA).</text>
</comment>
<keyword evidence="3" id="KW-0057">Aromatic amino acid biosynthesis</keyword>
<dbReference type="Proteomes" id="UP000718012">
    <property type="component" value="Unassembled WGS sequence"/>
</dbReference>